<dbReference type="AlphaFoldDB" id="A0A3P1SH78"/>
<keyword evidence="1" id="KW-0812">Transmembrane</keyword>
<feature type="domain" description="VTT" evidence="2">
    <location>
        <begin position="22"/>
        <end position="121"/>
    </location>
</feature>
<evidence type="ECO:0000313" key="3">
    <source>
        <dbReference type="EMBL" id="RRC96508.1"/>
    </source>
</evidence>
<keyword evidence="1" id="KW-0472">Membrane</keyword>
<dbReference type="RefSeq" id="WP_124868165.1">
    <property type="nucleotide sequence ID" value="NZ_RQZF01000001.1"/>
</dbReference>
<comment type="caution">
    <text evidence="3">The sequence shown here is derived from an EMBL/GenBank/DDBJ whole genome shotgun (WGS) entry which is preliminary data.</text>
</comment>
<proteinExistence type="predicted"/>
<sequence length="185" mass="19728">MSGIPEWASSGPALYAFLLFVIFCRAQGTYWLGRAAAAGVLAGENADGLRGALARWFDGPVPRRGARMLEKWGIIIIPLCFLTVGVQTAVNAGAGLVRMKWRTYTLAMIPGCIVWAGLYALGLLALWLAAIGSIAGNPIAWIALAGMCGVAALTIYLRRRREQSKCPLNVNAEHSAPSEDEVLVG</sequence>
<dbReference type="Pfam" id="PF09335">
    <property type="entry name" value="VTT_dom"/>
    <property type="match status" value="1"/>
</dbReference>
<gene>
    <name evidence="3" type="ORF">EII11_02415</name>
</gene>
<accession>A0A3P1SH78</accession>
<evidence type="ECO:0000313" key="4">
    <source>
        <dbReference type="Proteomes" id="UP000280444"/>
    </source>
</evidence>
<feature type="transmembrane region" description="Helical" evidence="1">
    <location>
        <begin position="72"/>
        <end position="94"/>
    </location>
</feature>
<evidence type="ECO:0000259" key="2">
    <source>
        <dbReference type="Pfam" id="PF09335"/>
    </source>
</evidence>
<dbReference type="InterPro" id="IPR032816">
    <property type="entry name" value="VTT_dom"/>
</dbReference>
<dbReference type="OrthoDB" id="3426404at2"/>
<feature type="transmembrane region" description="Helical" evidence="1">
    <location>
        <begin position="138"/>
        <end position="157"/>
    </location>
</feature>
<protein>
    <recommendedName>
        <fullName evidence="2">VTT domain-containing protein</fullName>
    </recommendedName>
</protein>
<feature type="transmembrane region" description="Helical" evidence="1">
    <location>
        <begin position="106"/>
        <end position="132"/>
    </location>
</feature>
<organism evidence="3 4">
    <name type="scientific">Schaalia canis</name>
    <dbReference type="NCBI Taxonomy" id="100469"/>
    <lineage>
        <taxon>Bacteria</taxon>
        <taxon>Bacillati</taxon>
        <taxon>Actinomycetota</taxon>
        <taxon>Actinomycetes</taxon>
        <taxon>Actinomycetales</taxon>
        <taxon>Actinomycetaceae</taxon>
        <taxon>Schaalia</taxon>
    </lineage>
</organism>
<reference evidence="3 4" key="1">
    <citation type="submission" date="2018-11" db="EMBL/GenBank/DDBJ databases">
        <title>Genomes From Bacteria Associated with the Canine Oral Cavity: a Test Case for Automated Genome-Based Taxonomic Assignment.</title>
        <authorList>
            <person name="Coil D.A."/>
            <person name="Jospin G."/>
            <person name="Darling A.E."/>
            <person name="Wallis C."/>
            <person name="Davis I.J."/>
            <person name="Harris S."/>
            <person name="Eisen J.A."/>
            <person name="Holcombe L.J."/>
            <person name="O'Flynn C."/>
        </authorList>
    </citation>
    <scope>NUCLEOTIDE SEQUENCE [LARGE SCALE GENOMIC DNA]</scope>
    <source>
        <strain evidence="3 4">OH770</strain>
    </source>
</reference>
<dbReference type="Proteomes" id="UP000280444">
    <property type="component" value="Unassembled WGS sequence"/>
</dbReference>
<keyword evidence="4" id="KW-1185">Reference proteome</keyword>
<dbReference type="EMBL" id="RQZF01000001">
    <property type="protein sequence ID" value="RRC96508.1"/>
    <property type="molecule type" value="Genomic_DNA"/>
</dbReference>
<name>A0A3P1SH78_9ACTO</name>
<evidence type="ECO:0000256" key="1">
    <source>
        <dbReference type="SAM" id="Phobius"/>
    </source>
</evidence>
<keyword evidence="1" id="KW-1133">Transmembrane helix</keyword>